<keyword evidence="3" id="KW-1185">Reference proteome</keyword>
<dbReference type="SUPFAM" id="SSF53756">
    <property type="entry name" value="UDP-Glycosyltransferase/glycogen phosphorylase"/>
    <property type="match status" value="1"/>
</dbReference>
<dbReference type="Gene3D" id="3.40.50.2000">
    <property type="entry name" value="Glycogen Phosphorylase B"/>
    <property type="match status" value="2"/>
</dbReference>
<sequence length="417" mass="45865">MKIAVWHALPSGGGKRALYGHVKGLLARGHEVEVWEPCGEERRYLPLSDLAPVHQLQLPAISGGRLARAVRQAVFDCDVVHEMYDIHCRRVGEDISDGRFDVLFANTAATVHAPPLSQHAMVPSLLYLQEPQRRLYEALPTPPLSAELVGLRGQPWRRGVALAKWMYETRRKGVRVRNEVADAAGYDCLAVNSFYSRESVLRAYGLNSRVCYLGVDLELFTPRVSPTRDYLVTVGAGTPLKNIKFIVAALGTLPEKERLPLEWIANSAHPAELDGVKELAEKYEVDLRIHINLTDRDLVALLGGALAFVYAPRLEPFGLAPLEAAACAVPTVAVAEAGVREAVVDGRTGVLTGGEVSEFAAGLLEVVRDRAFASKMGASARYFVEERWTLEHASRRLEKLLVDVVLQARVASHKMLS</sequence>
<name>A0ABW9QUY0_9ACTN</name>
<gene>
    <name evidence="2" type="ORF">GHK86_13235</name>
</gene>
<organism evidence="2 3">
    <name type="scientific">Acidiferrimicrobium australe</name>
    <dbReference type="NCBI Taxonomy" id="2664430"/>
    <lineage>
        <taxon>Bacteria</taxon>
        <taxon>Bacillati</taxon>
        <taxon>Actinomycetota</taxon>
        <taxon>Acidimicrobiia</taxon>
        <taxon>Acidimicrobiales</taxon>
        <taxon>Acidimicrobiaceae</taxon>
        <taxon>Acidiferrimicrobium</taxon>
    </lineage>
</organism>
<feature type="domain" description="Glycosyl transferase family 1" evidence="1">
    <location>
        <begin position="226"/>
        <end position="381"/>
    </location>
</feature>
<evidence type="ECO:0000313" key="3">
    <source>
        <dbReference type="Proteomes" id="UP000437736"/>
    </source>
</evidence>
<protein>
    <submittedName>
        <fullName evidence="2">Glycosyltransferase</fullName>
    </submittedName>
</protein>
<evidence type="ECO:0000313" key="2">
    <source>
        <dbReference type="EMBL" id="MST33677.1"/>
    </source>
</evidence>
<evidence type="ECO:0000259" key="1">
    <source>
        <dbReference type="Pfam" id="PF00534"/>
    </source>
</evidence>
<accession>A0ABW9QUY0</accession>
<dbReference type="CDD" id="cd03801">
    <property type="entry name" value="GT4_PimA-like"/>
    <property type="match status" value="1"/>
</dbReference>
<reference evidence="2 3" key="1">
    <citation type="submission" date="2019-11" db="EMBL/GenBank/DDBJ databases">
        <title>Acidiferrimicrobium australis gen. nov., sp. nov., an acidophilic and obligately heterotrophic, member of the Actinobacteria that catalyses dissimilatory oxido- reduction of iron isolated from metal-rich acidic water in Chile.</title>
        <authorList>
            <person name="Gonzalez D."/>
            <person name="Huber K."/>
            <person name="Hedrich S."/>
            <person name="Rojas-Villalobos C."/>
            <person name="Quatrini R."/>
            <person name="Dinamarca M.A."/>
            <person name="Schwarz A."/>
            <person name="Canales C."/>
            <person name="Nancucheo I."/>
        </authorList>
    </citation>
    <scope>NUCLEOTIDE SEQUENCE [LARGE SCALE GENOMIC DNA]</scope>
    <source>
        <strain evidence="2 3">USS-CCA1</strain>
    </source>
</reference>
<dbReference type="Proteomes" id="UP000437736">
    <property type="component" value="Unassembled WGS sequence"/>
</dbReference>
<dbReference type="EMBL" id="WJHE01000687">
    <property type="protein sequence ID" value="MST33677.1"/>
    <property type="molecule type" value="Genomic_DNA"/>
</dbReference>
<proteinExistence type="predicted"/>
<comment type="caution">
    <text evidence="2">The sequence shown here is derived from an EMBL/GenBank/DDBJ whole genome shotgun (WGS) entry which is preliminary data.</text>
</comment>
<dbReference type="PANTHER" id="PTHR12526">
    <property type="entry name" value="GLYCOSYLTRANSFERASE"/>
    <property type="match status" value="1"/>
</dbReference>
<dbReference type="InterPro" id="IPR001296">
    <property type="entry name" value="Glyco_trans_1"/>
</dbReference>
<dbReference type="Pfam" id="PF00534">
    <property type="entry name" value="Glycos_transf_1"/>
    <property type="match status" value="1"/>
</dbReference>